<comment type="caution">
    <text evidence="2">The sequence shown here is derived from an EMBL/GenBank/DDBJ whole genome shotgun (WGS) entry which is preliminary data.</text>
</comment>
<sequence length="148" mass="17707">MNDKIEQESFNQKKVRLKSMKNSWYGFLGFVLLIGSMQTYSNPVPVILYLFILIIYIDFIYQSKMSRKPNDELWELWELRWSDHKRLFQIRNALSNTFWGIVPMVYDPLLWWVTLIIALGGGVKGFLDGGKNWEEKNYYYEEYIGRQA</sequence>
<dbReference type="Proteomes" id="UP000614490">
    <property type="component" value="Unassembled WGS sequence"/>
</dbReference>
<feature type="transmembrane region" description="Helical" evidence="1">
    <location>
        <begin position="23"/>
        <end position="40"/>
    </location>
</feature>
<name>A0A931HUJ7_9BACI</name>
<dbReference type="AlphaFoldDB" id="A0A931HUJ7"/>
<protein>
    <submittedName>
        <fullName evidence="2">Uncharacterized protein</fullName>
    </submittedName>
</protein>
<dbReference type="EMBL" id="JADZSC010000001">
    <property type="protein sequence ID" value="MBH0229688.1"/>
    <property type="molecule type" value="Genomic_DNA"/>
</dbReference>
<dbReference type="RefSeq" id="WP_197316283.1">
    <property type="nucleotide sequence ID" value="NZ_JADZSC010000001.1"/>
</dbReference>
<keyword evidence="3" id="KW-1185">Reference proteome</keyword>
<organism evidence="2 3">
    <name type="scientific">Halobacillus yeomjeoni</name>
    <dbReference type="NCBI Taxonomy" id="311194"/>
    <lineage>
        <taxon>Bacteria</taxon>
        <taxon>Bacillati</taxon>
        <taxon>Bacillota</taxon>
        <taxon>Bacilli</taxon>
        <taxon>Bacillales</taxon>
        <taxon>Bacillaceae</taxon>
        <taxon>Halobacillus</taxon>
    </lineage>
</organism>
<evidence type="ECO:0000256" key="1">
    <source>
        <dbReference type="SAM" id="Phobius"/>
    </source>
</evidence>
<reference evidence="2 3" key="1">
    <citation type="journal article" date="2005" name="Int. J. Syst. Evol. Microbiol.">
        <title>Halobacillus yeomjeoni sp. nov., isolated from a marine solar saltern in Korea.</title>
        <authorList>
            <person name="Yoon J.H."/>
            <person name="Kang S.J."/>
            <person name="Lee C.H."/>
            <person name="Oh H.W."/>
            <person name="Oh T.K."/>
        </authorList>
    </citation>
    <scope>NUCLEOTIDE SEQUENCE [LARGE SCALE GENOMIC DNA]</scope>
    <source>
        <strain evidence="2 3">KCTC 3957</strain>
    </source>
</reference>
<keyword evidence="1" id="KW-0812">Transmembrane</keyword>
<evidence type="ECO:0000313" key="2">
    <source>
        <dbReference type="EMBL" id="MBH0229688.1"/>
    </source>
</evidence>
<feature type="transmembrane region" description="Helical" evidence="1">
    <location>
        <begin position="109"/>
        <end position="127"/>
    </location>
</feature>
<proteinExistence type="predicted"/>
<feature type="transmembrane region" description="Helical" evidence="1">
    <location>
        <begin position="46"/>
        <end position="61"/>
    </location>
</feature>
<accession>A0A931HUJ7</accession>
<keyword evidence="1" id="KW-1133">Transmembrane helix</keyword>
<gene>
    <name evidence="2" type="ORF">H0267_05605</name>
</gene>
<evidence type="ECO:0000313" key="3">
    <source>
        <dbReference type="Proteomes" id="UP000614490"/>
    </source>
</evidence>
<keyword evidence="1" id="KW-0472">Membrane</keyword>